<dbReference type="NCBIfam" id="TIGR01552">
    <property type="entry name" value="phd_fam"/>
    <property type="match status" value="1"/>
</dbReference>
<dbReference type="EMBL" id="RJKX01000016">
    <property type="protein sequence ID" value="ROP83884.1"/>
    <property type="molecule type" value="Genomic_DNA"/>
</dbReference>
<dbReference type="Pfam" id="PF02604">
    <property type="entry name" value="PhdYeFM_antitox"/>
    <property type="match status" value="1"/>
</dbReference>
<organism evidence="3 4">
    <name type="scientific">Stella humosa</name>
    <dbReference type="NCBI Taxonomy" id="94"/>
    <lineage>
        <taxon>Bacteria</taxon>
        <taxon>Pseudomonadati</taxon>
        <taxon>Pseudomonadota</taxon>
        <taxon>Alphaproteobacteria</taxon>
        <taxon>Rhodospirillales</taxon>
        <taxon>Stellaceae</taxon>
        <taxon>Stella</taxon>
    </lineage>
</organism>
<evidence type="ECO:0000256" key="2">
    <source>
        <dbReference type="RuleBase" id="RU362080"/>
    </source>
</evidence>
<comment type="similarity">
    <text evidence="1 2">Belongs to the phD/YefM antitoxin family.</text>
</comment>
<dbReference type="AlphaFoldDB" id="A0A3N1KV78"/>
<gene>
    <name evidence="3" type="ORF">EDC65_4533</name>
</gene>
<sequence>MLVVTSAELRKRFGQYQEAAQNEPVSITSDDQGGLVLLSAKEYERLKRRDREVRRVEDMGEDFLQALATAEVPAEHAHLDAELGDWRP</sequence>
<proteinExistence type="inferred from homology"/>
<dbReference type="RefSeq" id="WP_123693796.1">
    <property type="nucleotide sequence ID" value="NZ_RJKX01000016.1"/>
</dbReference>
<dbReference type="Proteomes" id="UP000278222">
    <property type="component" value="Unassembled WGS sequence"/>
</dbReference>
<dbReference type="InterPro" id="IPR006442">
    <property type="entry name" value="Antitoxin_Phd/YefM"/>
</dbReference>
<dbReference type="SUPFAM" id="SSF143120">
    <property type="entry name" value="YefM-like"/>
    <property type="match status" value="1"/>
</dbReference>
<protein>
    <recommendedName>
        <fullName evidence="2">Antitoxin</fullName>
    </recommendedName>
</protein>
<dbReference type="Gene3D" id="3.40.1620.10">
    <property type="entry name" value="YefM-like domain"/>
    <property type="match status" value="1"/>
</dbReference>
<evidence type="ECO:0000313" key="3">
    <source>
        <dbReference type="EMBL" id="ROP83884.1"/>
    </source>
</evidence>
<dbReference type="InterPro" id="IPR036165">
    <property type="entry name" value="YefM-like_sf"/>
</dbReference>
<evidence type="ECO:0000313" key="4">
    <source>
        <dbReference type="Proteomes" id="UP000278222"/>
    </source>
</evidence>
<keyword evidence="4" id="KW-1185">Reference proteome</keyword>
<comment type="caution">
    <text evidence="3">The sequence shown here is derived from an EMBL/GenBank/DDBJ whole genome shotgun (WGS) entry which is preliminary data.</text>
</comment>
<reference evidence="3 4" key="1">
    <citation type="submission" date="2018-11" db="EMBL/GenBank/DDBJ databases">
        <title>Genomic Encyclopedia of Type Strains, Phase IV (KMG-IV): sequencing the most valuable type-strain genomes for metagenomic binning, comparative biology and taxonomic classification.</title>
        <authorList>
            <person name="Goeker M."/>
        </authorList>
    </citation>
    <scope>NUCLEOTIDE SEQUENCE [LARGE SCALE GENOMIC DNA]</scope>
    <source>
        <strain evidence="3 4">DSM 5900</strain>
    </source>
</reference>
<dbReference type="OrthoDB" id="165038at2"/>
<accession>A0A3N1KV78</accession>
<name>A0A3N1KV78_9PROT</name>
<comment type="function">
    <text evidence="2">Antitoxin component of a type II toxin-antitoxin (TA) system.</text>
</comment>
<evidence type="ECO:0000256" key="1">
    <source>
        <dbReference type="ARBA" id="ARBA00009981"/>
    </source>
</evidence>